<evidence type="ECO:0000256" key="3">
    <source>
        <dbReference type="ARBA" id="ARBA00004496"/>
    </source>
</evidence>
<feature type="domain" description="Phosphoribosyl-AMP cyclohydrolase" evidence="16">
    <location>
        <begin position="34"/>
        <end position="108"/>
    </location>
</feature>
<dbReference type="GO" id="GO:0004636">
    <property type="term" value="F:phosphoribosyl-ATP diphosphatase activity"/>
    <property type="evidence" value="ECO:0007669"/>
    <property type="project" value="UniProtKB-UniRule"/>
</dbReference>
<dbReference type="HAMAP" id="MF_01021">
    <property type="entry name" value="HisI"/>
    <property type="match status" value="1"/>
</dbReference>
<dbReference type="FunFam" id="3.10.20.810:FF:000001">
    <property type="entry name" value="Histidine biosynthesis bifunctional protein HisIE"/>
    <property type="match status" value="1"/>
</dbReference>
<evidence type="ECO:0000256" key="10">
    <source>
        <dbReference type="ARBA" id="ARBA00022741"/>
    </source>
</evidence>
<comment type="pathway">
    <text evidence="5 15">Amino-acid biosynthesis; L-histidine biosynthesis; L-histidine from 5-phospho-alpha-D-ribose 1-diphosphate: step 2/9.</text>
</comment>
<evidence type="ECO:0000256" key="13">
    <source>
        <dbReference type="ARBA" id="ARBA00023102"/>
    </source>
</evidence>
<keyword evidence="18" id="KW-1185">Reference proteome</keyword>
<comment type="subcellular location">
    <subcellularLocation>
        <location evidence="3 15">Cytoplasm</location>
    </subcellularLocation>
</comment>
<evidence type="ECO:0000256" key="11">
    <source>
        <dbReference type="ARBA" id="ARBA00022801"/>
    </source>
</evidence>
<comment type="similarity">
    <text evidence="6 15">In the C-terminal section; belongs to the PRA-PH family.</text>
</comment>
<keyword evidence="12 15" id="KW-0067">ATP-binding</keyword>
<dbReference type="InterPro" id="IPR021130">
    <property type="entry name" value="PRib-ATP_PPHydrolase-like"/>
</dbReference>
<evidence type="ECO:0000256" key="5">
    <source>
        <dbReference type="ARBA" id="ARBA00005204"/>
    </source>
</evidence>
<dbReference type="NCBIfam" id="TIGR03188">
    <property type="entry name" value="histidine_hisI"/>
    <property type="match status" value="1"/>
</dbReference>
<dbReference type="NCBIfam" id="NF001611">
    <property type="entry name" value="PRK00400.1-3"/>
    <property type="match status" value="1"/>
</dbReference>
<dbReference type="NCBIfam" id="NF000768">
    <property type="entry name" value="PRK00051.1"/>
    <property type="match status" value="1"/>
</dbReference>
<comment type="caution">
    <text evidence="17">The sequence shown here is derived from an EMBL/GenBank/DDBJ whole genome shotgun (WGS) entry which is preliminary data.</text>
</comment>
<dbReference type="InterPro" id="IPR008179">
    <property type="entry name" value="HisE"/>
</dbReference>
<dbReference type="RefSeq" id="WP_067337287.1">
    <property type="nucleotide sequence ID" value="NZ_LZNA01000041.1"/>
</dbReference>
<dbReference type="HAMAP" id="MF_01019">
    <property type="entry name" value="HisIE"/>
    <property type="match status" value="1"/>
</dbReference>
<dbReference type="Gene3D" id="1.10.287.1080">
    <property type="entry name" value="MazG-like"/>
    <property type="match status" value="1"/>
</dbReference>
<keyword evidence="10 15" id="KW-0547">Nucleotide-binding</keyword>
<accession>A0A1B8QDA4</accession>
<evidence type="ECO:0000256" key="12">
    <source>
        <dbReference type="ARBA" id="ARBA00022840"/>
    </source>
</evidence>
<dbReference type="AlphaFoldDB" id="A0A1B8QDA4"/>
<dbReference type="Gene3D" id="3.10.20.810">
    <property type="entry name" value="Phosphoribosyl-AMP cyclohydrolase"/>
    <property type="match status" value="1"/>
</dbReference>
<comment type="catalytic activity">
    <reaction evidence="2 15">
        <text>1-(5-phospho-beta-D-ribosyl)-ATP + H2O = 1-(5-phospho-beta-D-ribosyl)-5'-AMP + diphosphate + H(+)</text>
        <dbReference type="Rhea" id="RHEA:22828"/>
        <dbReference type="ChEBI" id="CHEBI:15377"/>
        <dbReference type="ChEBI" id="CHEBI:15378"/>
        <dbReference type="ChEBI" id="CHEBI:33019"/>
        <dbReference type="ChEBI" id="CHEBI:59457"/>
        <dbReference type="ChEBI" id="CHEBI:73183"/>
        <dbReference type="EC" id="3.6.1.31"/>
    </reaction>
</comment>
<dbReference type="InterPro" id="IPR026660">
    <property type="entry name" value="PRA-CH"/>
</dbReference>
<feature type="region of interest" description="Phosphoribosyl-AMP cyclohydrolase" evidence="15">
    <location>
        <begin position="1"/>
        <end position="168"/>
    </location>
</feature>
<gene>
    <name evidence="15" type="primary">hisI</name>
    <name evidence="15" type="synonym">hisIE</name>
    <name evidence="17" type="ORF">A9306_08560</name>
</gene>
<dbReference type="PANTHER" id="PTHR42945:SF1">
    <property type="entry name" value="HISTIDINE BIOSYNTHESIS BIFUNCTIONAL PROTEIN HIS7"/>
    <property type="match status" value="1"/>
</dbReference>
<feature type="region of interest" description="Phosphoribosyl-ATP pyrophosphohydrolase" evidence="15">
    <location>
        <begin position="169"/>
        <end position="277"/>
    </location>
</feature>
<evidence type="ECO:0000256" key="2">
    <source>
        <dbReference type="ARBA" id="ARBA00001460"/>
    </source>
</evidence>
<evidence type="ECO:0000256" key="4">
    <source>
        <dbReference type="ARBA" id="ARBA00005169"/>
    </source>
</evidence>
<dbReference type="InterPro" id="IPR002496">
    <property type="entry name" value="PRib_AMP_CycHydrolase_dom"/>
</dbReference>
<comment type="pathway">
    <text evidence="4 15">Amino-acid biosynthesis; L-histidine biosynthesis; L-histidine from 5-phospho-alpha-D-ribose 1-diphosphate: step 3/9.</text>
</comment>
<evidence type="ECO:0000259" key="16">
    <source>
        <dbReference type="Pfam" id="PF01502"/>
    </source>
</evidence>
<dbReference type="Proteomes" id="UP000092616">
    <property type="component" value="Unassembled WGS sequence"/>
</dbReference>
<dbReference type="EMBL" id="LZNA01000041">
    <property type="protein sequence ID" value="OBX79577.1"/>
    <property type="molecule type" value="Genomic_DNA"/>
</dbReference>
<sequence length="277" mass="30724">MNADDTRWLDAVQFDANGLIPAIAQDHATGRVLMLAWMNREALAQTVAKGQAVYWSRSRQQLWHKGETSGHWQQVHAIRLDCDSDALVLSVTQVGGIACHTGRESCFYQLLTNDNGAHTWITTDAVRKDPQAIYGTQADGAQVQTHVYNDGTPNATARHAIPPASNNILPALEDVLYQRKTARADSSYVASLYHKGADKILQKVGEEAVETILAAKTYQQADDDTTRDALIYECADLWFHTMVTLAWFNIPLDAVTQELARRFGLSGLDEKRSRTQG</sequence>
<reference evidence="17 18" key="1">
    <citation type="submission" date="2016-06" db="EMBL/GenBank/DDBJ databases">
        <title>Draft genome of Moraxella atlantae CCUG 59586.</title>
        <authorList>
            <person name="Salva-Serra F."/>
            <person name="Engstrom-Jakobsson H."/>
            <person name="Thorell K."/>
            <person name="Gonzales-Siles L."/>
            <person name="Karlsson R."/>
            <person name="Boulund F."/>
            <person name="Engstrand L."/>
            <person name="Kristiansson E."/>
            <person name="Moore E."/>
        </authorList>
    </citation>
    <scope>NUCLEOTIDE SEQUENCE [LARGE SCALE GENOMIC DNA]</scope>
    <source>
        <strain evidence="17 18">CCUG 59586</strain>
    </source>
</reference>
<dbReference type="SUPFAM" id="SSF141734">
    <property type="entry name" value="HisI-like"/>
    <property type="match status" value="1"/>
</dbReference>
<evidence type="ECO:0000256" key="9">
    <source>
        <dbReference type="ARBA" id="ARBA00022605"/>
    </source>
</evidence>
<dbReference type="Pfam" id="PF01503">
    <property type="entry name" value="PRA-PH"/>
    <property type="match status" value="1"/>
</dbReference>
<evidence type="ECO:0000313" key="17">
    <source>
        <dbReference type="EMBL" id="OBX79577.1"/>
    </source>
</evidence>
<dbReference type="GO" id="GO:0000105">
    <property type="term" value="P:L-histidine biosynthetic process"/>
    <property type="evidence" value="ECO:0007669"/>
    <property type="project" value="UniProtKB-UniRule"/>
</dbReference>
<evidence type="ECO:0000256" key="6">
    <source>
        <dbReference type="ARBA" id="ARBA00007731"/>
    </source>
</evidence>
<dbReference type="InterPro" id="IPR038019">
    <property type="entry name" value="PRib_AMP_CycHydrolase_sf"/>
</dbReference>
<evidence type="ECO:0000256" key="14">
    <source>
        <dbReference type="ARBA" id="ARBA00023268"/>
    </source>
</evidence>
<dbReference type="PANTHER" id="PTHR42945">
    <property type="entry name" value="HISTIDINE BIOSYNTHESIS BIFUNCTIONAL PROTEIN"/>
    <property type="match status" value="1"/>
</dbReference>
<keyword evidence="11 15" id="KW-0378">Hydrolase</keyword>
<evidence type="ECO:0000256" key="1">
    <source>
        <dbReference type="ARBA" id="ARBA00000024"/>
    </source>
</evidence>
<organism evidence="17 18">
    <name type="scientific">Faucicola atlantae</name>
    <dbReference type="NCBI Taxonomy" id="34059"/>
    <lineage>
        <taxon>Bacteria</taxon>
        <taxon>Pseudomonadati</taxon>
        <taxon>Pseudomonadota</taxon>
        <taxon>Gammaproteobacteria</taxon>
        <taxon>Moraxellales</taxon>
        <taxon>Moraxellaceae</taxon>
        <taxon>Faucicola</taxon>
    </lineage>
</organism>
<keyword evidence="13 15" id="KW-0368">Histidine biosynthesis</keyword>
<keyword evidence="8 15" id="KW-0963">Cytoplasm</keyword>
<dbReference type="GO" id="GO:0005524">
    <property type="term" value="F:ATP binding"/>
    <property type="evidence" value="ECO:0007669"/>
    <property type="project" value="UniProtKB-KW"/>
</dbReference>
<name>A0A1B8QDA4_9GAMM</name>
<comment type="catalytic activity">
    <reaction evidence="1 15">
        <text>1-(5-phospho-beta-D-ribosyl)-5'-AMP + H2O = 1-(5-phospho-beta-D-ribosyl)-5-[(5-phospho-beta-D-ribosylamino)methylideneamino]imidazole-4-carboxamide</text>
        <dbReference type="Rhea" id="RHEA:20049"/>
        <dbReference type="ChEBI" id="CHEBI:15377"/>
        <dbReference type="ChEBI" id="CHEBI:58435"/>
        <dbReference type="ChEBI" id="CHEBI:59457"/>
        <dbReference type="EC" id="3.5.4.19"/>
    </reaction>
</comment>
<proteinExistence type="inferred from homology"/>
<dbReference type="Pfam" id="PF01502">
    <property type="entry name" value="PRA-CH"/>
    <property type="match status" value="1"/>
</dbReference>
<dbReference type="GO" id="GO:0005737">
    <property type="term" value="C:cytoplasm"/>
    <property type="evidence" value="ECO:0007669"/>
    <property type="project" value="UniProtKB-SubCell"/>
</dbReference>
<keyword evidence="9 15" id="KW-0028">Amino-acid biosynthesis</keyword>
<evidence type="ECO:0000313" key="18">
    <source>
        <dbReference type="Proteomes" id="UP000092616"/>
    </source>
</evidence>
<evidence type="ECO:0000256" key="8">
    <source>
        <dbReference type="ARBA" id="ARBA00022490"/>
    </source>
</evidence>
<evidence type="ECO:0000256" key="15">
    <source>
        <dbReference type="HAMAP-Rule" id="MF_01019"/>
    </source>
</evidence>
<keyword evidence="14 15" id="KW-0511">Multifunctional enzyme</keyword>
<protein>
    <recommendedName>
        <fullName evidence="15">Histidine biosynthesis bifunctional protein HisIE</fullName>
    </recommendedName>
    <domain>
        <recommendedName>
            <fullName evidence="15">Phosphoribosyl-AMP cyclohydrolase</fullName>
            <shortName evidence="15">PRA-CH</shortName>
            <ecNumber evidence="15">3.5.4.19</ecNumber>
        </recommendedName>
    </domain>
    <domain>
        <recommendedName>
            <fullName evidence="15">Phosphoribosyl-ATP pyrophosphatase</fullName>
            <shortName evidence="15">PRA-PH</shortName>
            <ecNumber evidence="15">3.6.1.31</ecNumber>
        </recommendedName>
    </domain>
</protein>
<dbReference type="EC" id="3.6.1.31" evidence="15"/>
<dbReference type="HAMAP" id="MF_01020">
    <property type="entry name" value="HisE"/>
    <property type="match status" value="1"/>
</dbReference>
<comment type="similarity">
    <text evidence="7 15">In the N-terminal section; belongs to the PRA-CH family.</text>
</comment>
<dbReference type="NCBIfam" id="NF002747">
    <property type="entry name" value="PRK02759.1"/>
    <property type="match status" value="1"/>
</dbReference>
<dbReference type="UniPathway" id="UPA00031">
    <property type="reaction ID" value="UER00007"/>
</dbReference>
<evidence type="ECO:0000256" key="7">
    <source>
        <dbReference type="ARBA" id="ARBA00008299"/>
    </source>
</evidence>
<dbReference type="SUPFAM" id="SSF101386">
    <property type="entry name" value="all-alpha NTP pyrophosphatases"/>
    <property type="match status" value="1"/>
</dbReference>
<dbReference type="EC" id="3.5.4.19" evidence="15"/>
<dbReference type="CDD" id="cd11534">
    <property type="entry name" value="NTP-PPase_HisIE_like"/>
    <property type="match status" value="1"/>
</dbReference>
<dbReference type="GO" id="GO:0004635">
    <property type="term" value="F:phosphoribosyl-AMP cyclohydrolase activity"/>
    <property type="evidence" value="ECO:0007669"/>
    <property type="project" value="UniProtKB-UniRule"/>
</dbReference>
<dbReference type="InterPro" id="IPR023019">
    <property type="entry name" value="His_synth_HisIE"/>
</dbReference>